<feature type="compositionally biased region" description="Polar residues" evidence="1">
    <location>
        <begin position="323"/>
        <end position="337"/>
    </location>
</feature>
<organism evidence="3 4">
    <name type="scientific">Labeo rohita</name>
    <name type="common">Indian major carp</name>
    <name type="synonym">Cyprinus rohita</name>
    <dbReference type="NCBI Taxonomy" id="84645"/>
    <lineage>
        <taxon>Eukaryota</taxon>
        <taxon>Metazoa</taxon>
        <taxon>Chordata</taxon>
        <taxon>Craniata</taxon>
        <taxon>Vertebrata</taxon>
        <taxon>Euteleostomi</taxon>
        <taxon>Actinopterygii</taxon>
        <taxon>Neopterygii</taxon>
        <taxon>Teleostei</taxon>
        <taxon>Ostariophysi</taxon>
        <taxon>Cypriniformes</taxon>
        <taxon>Cyprinidae</taxon>
        <taxon>Labeoninae</taxon>
        <taxon>Labeonini</taxon>
        <taxon>Labeo</taxon>
    </lineage>
</organism>
<gene>
    <name evidence="3" type="ORF">H4Q32_028283</name>
</gene>
<sequence length="870" mass="92214">MAAIPKSVHKMAATPEPYQSKIISFEPHPISATPKANQLMTDPPVSSQVRAACSVPSQVTAVFPEPRQVTAVTSESSQVTAVHHESSQVTAVLHESSQVTAVHHESSQVTAVLHESSQVTAVPHKSSQVTAVLHESSQVTAVLHESSQVTAVLHESSQVTAVVPESSKVTADLHEPSQVAAVFPEPSQATVDLHEPSQVTVDLPEPSQVTADLRESSQVTADLPESSQVTADLPKSNQVMADLPQSSQDTAALLTELLHNMAASIDSRQATAFTPEPRQVPSDLLEPRHVSADPPEPHHISAAFPKLCQVSSQLPSHAEPTLPSHTEPTLPSHVSTVSTPSRLLEPLSTVLPVMAVAILSVGVSSCCKSSKGGGYKLTAKSDHESAPMPLEVAAPAAELPMGAASFYELSAHHVTAKKAYHELSACHITAKEANHEPYALLWMSLVPLWVSLLLSALPALPVTPWLLALPAPPWLPALPAQPALPWLPALPASPWLPVAMAACSPCSTMAPLNQTWWTSAPRFHCLPLFHGPGPPRFHCLPQLHSPGPPGFHCLPQLHGPGPPVLHCLLLFHGPGPPVLHCLSLLHDPGPPPLHGPGPPSHPLFERQESLLEGGFCNATPAEGALTHGLTVTAPSAASMVTSCLVAISGGPYQTGLAKYCFACADSLFSLPYLVISTLLLKPLRQLTILSIFASNLAFSTFILSSSSANLKHALAASAFALAKAAAVLLEELPDPHLPVPVISRDPSQCSSSSSSSSSQQNCSLLCSLVNVSDVNVSWYKGNSLLSSISVSDLSFSLSLPLEVEYQDKNTYSCVINNPIRNQTQHLNITQLCHTCADSSVSLIVLISAVGSLLIRVQEEDEVVYSVTMRR</sequence>
<evidence type="ECO:0000313" key="4">
    <source>
        <dbReference type="Proteomes" id="UP000830375"/>
    </source>
</evidence>
<dbReference type="InterPro" id="IPR007110">
    <property type="entry name" value="Ig-like_dom"/>
</dbReference>
<protein>
    <submittedName>
        <fullName evidence="3">Mucin-19</fullName>
    </submittedName>
</protein>
<comment type="caution">
    <text evidence="3">The sequence shown here is derived from an EMBL/GenBank/DDBJ whole genome shotgun (WGS) entry which is preliminary data.</text>
</comment>
<feature type="region of interest" description="Disordered" evidence="1">
    <location>
        <begin position="313"/>
        <end position="337"/>
    </location>
</feature>
<dbReference type="PROSITE" id="PS50835">
    <property type="entry name" value="IG_LIKE"/>
    <property type="match status" value="1"/>
</dbReference>
<evidence type="ECO:0000313" key="3">
    <source>
        <dbReference type="EMBL" id="KAI2645301.1"/>
    </source>
</evidence>
<reference evidence="3 4" key="1">
    <citation type="submission" date="2022-01" db="EMBL/GenBank/DDBJ databases">
        <title>A high-quality chromosome-level genome assembly of rohu carp, Labeo rohita.</title>
        <authorList>
            <person name="Arick M.A. II"/>
            <person name="Hsu C.-Y."/>
            <person name="Magbanua Z."/>
            <person name="Pechanova O."/>
            <person name="Grover C."/>
            <person name="Miller E."/>
            <person name="Thrash A."/>
            <person name="Ezzel L."/>
            <person name="Alam S."/>
            <person name="Benzie J."/>
            <person name="Hamilton M."/>
            <person name="Karsi A."/>
            <person name="Lawrence M.L."/>
            <person name="Peterson D.G."/>
        </authorList>
    </citation>
    <scope>NUCLEOTIDE SEQUENCE [LARGE SCALE GENOMIC DNA]</scope>
    <source>
        <strain evidence="4">BAU-BD-2019</strain>
        <tissue evidence="3">Blood</tissue>
    </source>
</reference>
<dbReference type="SUPFAM" id="SSF48726">
    <property type="entry name" value="Immunoglobulin"/>
    <property type="match status" value="1"/>
</dbReference>
<dbReference type="PANTHER" id="PTHR21063">
    <property type="entry name" value="LFA-3"/>
    <property type="match status" value="1"/>
</dbReference>
<evidence type="ECO:0000256" key="1">
    <source>
        <dbReference type="SAM" id="MobiDB-lite"/>
    </source>
</evidence>
<dbReference type="InterPro" id="IPR013783">
    <property type="entry name" value="Ig-like_fold"/>
</dbReference>
<dbReference type="Proteomes" id="UP000830375">
    <property type="component" value="Unassembled WGS sequence"/>
</dbReference>
<dbReference type="InterPro" id="IPR036179">
    <property type="entry name" value="Ig-like_dom_sf"/>
</dbReference>
<dbReference type="PANTHER" id="PTHR21063:SF4">
    <property type="entry name" value="CD48 ANTIGEN-RELATED"/>
    <property type="match status" value="1"/>
</dbReference>
<dbReference type="Gene3D" id="2.60.40.10">
    <property type="entry name" value="Immunoglobulins"/>
    <property type="match status" value="1"/>
</dbReference>
<proteinExistence type="predicted"/>
<evidence type="ECO:0000259" key="2">
    <source>
        <dbReference type="PROSITE" id="PS50835"/>
    </source>
</evidence>
<accession>A0ABQ8L532</accession>
<keyword evidence="4" id="KW-1185">Reference proteome</keyword>
<name>A0ABQ8L532_LABRO</name>
<feature type="domain" description="Ig-like" evidence="2">
    <location>
        <begin position="740"/>
        <end position="829"/>
    </location>
</feature>
<dbReference type="CDD" id="cd00096">
    <property type="entry name" value="Ig"/>
    <property type="match status" value="1"/>
</dbReference>
<dbReference type="EMBL" id="JACTAM010002285">
    <property type="protein sequence ID" value="KAI2645301.1"/>
    <property type="molecule type" value="Genomic_DNA"/>
</dbReference>